<accession>A0ACC1SPI3</accession>
<name>A0ACC1SPI3_9APHY</name>
<evidence type="ECO:0000313" key="1">
    <source>
        <dbReference type="EMBL" id="KAJ3543875.1"/>
    </source>
</evidence>
<sequence length="900" mass="102270">MLYDKEERKAKDALINCSTVSRTWRELALPYLFHTVAFYFDPDMECWITADDGPGYIDADDDDEVLCCEERIRTLQGFLTFIEASPNVASKIQEIRLIQVDRDELVIPREPWSHPCDLDQLVSIFHRLPKLRVVHLQDVEFMEEGPGDRYDLQELQEEFSPPVSLSRFYFGVSEDLCREEFHVSTIFPLLWALGDVDEFILDLIALQKSELVPKSWEEQKIPPPYLKISNLKLKGWYQSYGGLMRDFLSLLLKSGSTSVESLHSIHLCNPGIDDLPVIQKFIGAVGPQLTKITLEIAEFPSDDDEDHSPTIDSLDLSPCTMLESLTIEDRLSTASARRNGGSETSLFADLAPVVAKLHSHARLQTVTFVLSSLWGRAQVLDKAVGTTEEMDDALVQIPSLKRVVLDMRFLGDSDSISPIIEWLNLPASLHHGLKHGTFPTSEFTRMPTTLPNELIDRILGYLPRDHMILENYSHFHSRELYDIEQREAKDFLIDCSNVCRTWRQIALPYLFHTIAFYFDPVLGENISKSGCPARRDHEAHCTCKRWRSLDAFFRFIDKSPHIANLIQELRLFQDDCENGRPPRQLDGIPCDLIQLSSILHRLPNLRVLCLQDIVLEYKEPEELRKLAAVGPPLSLDRFYFGIDPTSVEDTEFGLFLPLVTMLGDVREFHLDHVDVRTAFDGGNKTLPPYFRIGALTLWSLPAGVEEFLSLLLEPTYTGAGLLHSMDFDRLYADDLPVLQKLLAITGSSLTQLTMGLDRLLDDCSRWTMQPGIVPSLASLDLSPCTRLESLTIQFAPCFERHDDGEDLPLTRLIPVLESLRCLPCLQTITFFLLRLRKRGRAVKKLAGPTQGLDEVLVQIPSLKRVVLDISCQEKPEVDVDEGMLLFPKCKMKGLLHKDVI</sequence>
<gene>
    <name evidence="1" type="ORF">NM688_g5809</name>
</gene>
<evidence type="ECO:0000313" key="2">
    <source>
        <dbReference type="Proteomes" id="UP001148662"/>
    </source>
</evidence>
<reference evidence="1" key="1">
    <citation type="submission" date="2022-07" db="EMBL/GenBank/DDBJ databases">
        <title>Genome Sequence of Phlebia brevispora.</title>
        <authorList>
            <person name="Buettner E."/>
        </authorList>
    </citation>
    <scope>NUCLEOTIDE SEQUENCE</scope>
    <source>
        <strain evidence="1">MPL23</strain>
    </source>
</reference>
<keyword evidence="2" id="KW-1185">Reference proteome</keyword>
<organism evidence="1 2">
    <name type="scientific">Phlebia brevispora</name>
    <dbReference type="NCBI Taxonomy" id="194682"/>
    <lineage>
        <taxon>Eukaryota</taxon>
        <taxon>Fungi</taxon>
        <taxon>Dikarya</taxon>
        <taxon>Basidiomycota</taxon>
        <taxon>Agaricomycotina</taxon>
        <taxon>Agaricomycetes</taxon>
        <taxon>Polyporales</taxon>
        <taxon>Meruliaceae</taxon>
        <taxon>Phlebia</taxon>
    </lineage>
</organism>
<protein>
    <submittedName>
        <fullName evidence="1">Uncharacterized protein</fullName>
    </submittedName>
</protein>
<dbReference type="Proteomes" id="UP001148662">
    <property type="component" value="Unassembled WGS sequence"/>
</dbReference>
<proteinExistence type="predicted"/>
<comment type="caution">
    <text evidence="1">The sequence shown here is derived from an EMBL/GenBank/DDBJ whole genome shotgun (WGS) entry which is preliminary data.</text>
</comment>
<dbReference type="EMBL" id="JANHOG010001109">
    <property type="protein sequence ID" value="KAJ3543875.1"/>
    <property type="molecule type" value="Genomic_DNA"/>
</dbReference>